<dbReference type="PANTHER" id="PTHR33254:SF4">
    <property type="entry name" value="4-HYDROXY-4-METHYL-2-OXOGLUTARATE ALDOLASE 3-RELATED"/>
    <property type="match status" value="1"/>
</dbReference>
<dbReference type="EMBL" id="JBHSGI010000034">
    <property type="protein sequence ID" value="MFC4671848.1"/>
    <property type="molecule type" value="Genomic_DNA"/>
</dbReference>
<evidence type="ECO:0000256" key="1">
    <source>
        <dbReference type="ARBA" id="ARBA00001968"/>
    </source>
</evidence>
<dbReference type="InterPro" id="IPR005493">
    <property type="entry name" value="RraA/RraA-like"/>
</dbReference>
<dbReference type="SUPFAM" id="SSF89562">
    <property type="entry name" value="RraA-like"/>
    <property type="match status" value="1"/>
</dbReference>
<dbReference type="Pfam" id="PF03737">
    <property type="entry name" value="RraA-like"/>
    <property type="match status" value="1"/>
</dbReference>
<name>A0ABV9KPD4_9RHOB</name>
<evidence type="ECO:0000256" key="2">
    <source>
        <dbReference type="ARBA" id="ARBA00016549"/>
    </source>
</evidence>
<reference evidence="6" key="1">
    <citation type="journal article" date="2019" name="Int. J. Syst. Evol. Microbiol.">
        <title>The Global Catalogue of Microorganisms (GCM) 10K type strain sequencing project: providing services to taxonomists for standard genome sequencing and annotation.</title>
        <authorList>
            <consortium name="The Broad Institute Genomics Platform"/>
            <consortium name="The Broad Institute Genome Sequencing Center for Infectious Disease"/>
            <person name="Wu L."/>
            <person name="Ma J."/>
        </authorList>
    </citation>
    <scope>NUCLEOTIDE SEQUENCE [LARGE SCALE GENOMIC DNA]</scope>
    <source>
        <strain evidence="6">CGMCC 4.7283</strain>
    </source>
</reference>
<dbReference type="Proteomes" id="UP001595973">
    <property type="component" value="Unassembled WGS sequence"/>
</dbReference>
<proteinExistence type="predicted"/>
<evidence type="ECO:0000313" key="6">
    <source>
        <dbReference type="Proteomes" id="UP001595973"/>
    </source>
</evidence>
<comment type="cofactor">
    <cofactor evidence="1">
        <name>a divalent metal cation</name>
        <dbReference type="ChEBI" id="CHEBI:60240"/>
    </cofactor>
</comment>
<dbReference type="Gene3D" id="3.50.30.40">
    <property type="entry name" value="Ribonuclease E inhibitor RraA/RraA-like"/>
    <property type="match status" value="1"/>
</dbReference>
<accession>A0ABV9KPD4</accession>
<evidence type="ECO:0000256" key="4">
    <source>
        <dbReference type="ARBA" id="ARBA00030169"/>
    </source>
</evidence>
<dbReference type="InterPro" id="IPR036704">
    <property type="entry name" value="RraA/RraA-like_sf"/>
</dbReference>
<gene>
    <name evidence="5" type="ORF">ACFO5X_25080</name>
</gene>
<protein>
    <recommendedName>
        <fullName evidence="2">Putative 4-hydroxy-4-methyl-2-oxoglutarate aldolase</fullName>
    </recommendedName>
    <alternativeName>
        <fullName evidence="3">Regulator of ribonuclease activity homolog</fullName>
    </alternativeName>
    <alternativeName>
        <fullName evidence="4">RraA-like protein</fullName>
    </alternativeName>
</protein>
<organism evidence="5 6">
    <name type="scientific">Seohaeicola nanhaiensis</name>
    <dbReference type="NCBI Taxonomy" id="1387282"/>
    <lineage>
        <taxon>Bacteria</taxon>
        <taxon>Pseudomonadati</taxon>
        <taxon>Pseudomonadota</taxon>
        <taxon>Alphaproteobacteria</taxon>
        <taxon>Rhodobacterales</taxon>
        <taxon>Roseobacteraceae</taxon>
        <taxon>Seohaeicola</taxon>
    </lineage>
</organism>
<dbReference type="CDD" id="cd16841">
    <property type="entry name" value="RraA_family"/>
    <property type="match status" value="1"/>
</dbReference>
<dbReference type="RefSeq" id="WP_380722796.1">
    <property type="nucleotide sequence ID" value="NZ_JBHSGI010000034.1"/>
</dbReference>
<evidence type="ECO:0000256" key="3">
    <source>
        <dbReference type="ARBA" id="ARBA00029596"/>
    </source>
</evidence>
<keyword evidence="6" id="KW-1185">Reference proteome</keyword>
<dbReference type="PANTHER" id="PTHR33254">
    <property type="entry name" value="4-HYDROXY-4-METHYL-2-OXOGLUTARATE ALDOLASE 3-RELATED"/>
    <property type="match status" value="1"/>
</dbReference>
<sequence length="234" mass="23622">MIEDTPLLTIRVPLPRPTEAQIAAFQGVPTGFVADALGGGGAMAANIKPLGDGRDLPFVAAGPALTADNGPADILATQAALAHIRPGDILVSSAAGHQGCAAAGDRVIGMLKNAGGAGFVTDGPMRDYAGIVAVGLPAWCTGLIPSSPFAKGPGKVGFAVQVGGQQVETGDMIVADRDGVVVVPFARIDAVIARLAVVRELEEALDARVAQGLKVPGAIVELLASPATRRIEKE</sequence>
<evidence type="ECO:0000313" key="5">
    <source>
        <dbReference type="EMBL" id="MFC4671848.1"/>
    </source>
</evidence>
<comment type="caution">
    <text evidence="5">The sequence shown here is derived from an EMBL/GenBank/DDBJ whole genome shotgun (WGS) entry which is preliminary data.</text>
</comment>